<gene>
    <name evidence="1" type="ORF">ICL16_20220</name>
</gene>
<comment type="caution">
    <text evidence="1">The sequence shown here is derived from an EMBL/GenBank/DDBJ whole genome shotgun (WGS) entry which is preliminary data.</text>
</comment>
<reference evidence="1" key="1">
    <citation type="submission" date="2020-09" db="EMBL/GenBank/DDBJ databases">
        <title>Iningainema tapete sp. nov. (Scytonemataceae, Cyanobacteria) from greenhouses in central Florida (USA) produces two types of nodularin with biosynthetic potential for microcystin-LR and anabaenopeptins.</title>
        <authorList>
            <person name="Berthold D.E."/>
            <person name="Lefler F.W."/>
            <person name="Huang I.-S."/>
            <person name="Abdulla H."/>
            <person name="Zimba P.V."/>
            <person name="Laughinghouse H.D. IV."/>
        </authorList>
    </citation>
    <scope>NUCLEOTIDE SEQUENCE</scope>
    <source>
        <strain evidence="1">BLCCT55</strain>
    </source>
</reference>
<keyword evidence="2" id="KW-1185">Reference proteome</keyword>
<accession>A0A8J7BYM8</accession>
<proteinExistence type="predicted"/>
<organism evidence="1 2">
    <name type="scientific">Iningainema tapete BLCC-T55</name>
    <dbReference type="NCBI Taxonomy" id="2748662"/>
    <lineage>
        <taxon>Bacteria</taxon>
        <taxon>Bacillati</taxon>
        <taxon>Cyanobacteriota</taxon>
        <taxon>Cyanophyceae</taxon>
        <taxon>Nostocales</taxon>
        <taxon>Scytonemataceae</taxon>
        <taxon>Iningainema tapete</taxon>
    </lineage>
</organism>
<name>A0A8J7BYM8_9CYAN</name>
<dbReference type="Proteomes" id="UP000629098">
    <property type="component" value="Unassembled WGS sequence"/>
</dbReference>
<evidence type="ECO:0000313" key="2">
    <source>
        <dbReference type="Proteomes" id="UP000629098"/>
    </source>
</evidence>
<evidence type="ECO:0000313" key="1">
    <source>
        <dbReference type="EMBL" id="MBD2774333.1"/>
    </source>
</evidence>
<dbReference type="RefSeq" id="WP_190831199.1">
    <property type="nucleotide sequence ID" value="NZ_CAWPPI010000069.1"/>
</dbReference>
<dbReference type="AlphaFoldDB" id="A0A8J7BYM8"/>
<dbReference type="EMBL" id="JACXAE010000069">
    <property type="protein sequence ID" value="MBD2774333.1"/>
    <property type="molecule type" value="Genomic_DNA"/>
</dbReference>
<protein>
    <submittedName>
        <fullName evidence="1">Uncharacterized protein</fullName>
    </submittedName>
</protein>
<sequence length="287" mass="32592">MTQIISDSPASCIGVDSQWEELTSSQTELDFVHTQQVSLEWIQSLPPELKDVALFKFCKIVEAKPTLAESFTLNQVLYRTISGGTFTESAESTAKRTGHDRKTILKGLNQAVEQNILEENKRPGNSNEYRFKPVEEWLSEPVVPNRDTRNQKIEGFPLLQEFTEKNVLDEAQFPVHHEDDQIVDSNLEQTTIEVSTPVEDTPKSSHWKYVGQGIPRVYVPPELDADTGMKIEAIHSATKQPRQFIIKNAIDLLYNKLWEIPSFMEEELKSAPFQNEPSSECISGSLR</sequence>